<accession>A0A813Y238</accession>
<gene>
    <name evidence="5" type="ORF">OXX778_LOCUS10161</name>
</gene>
<evidence type="ECO:0000256" key="3">
    <source>
        <dbReference type="SAM" id="MobiDB-lite"/>
    </source>
</evidence>
<dbReference type="GO" id="GO:0032027">
    <property type="term" value="F:myosin light chain binding"/>
    <property type="evidence" value="ECO:0007669"/>
    <property type="project" value="InterPro"/>
</dbReference>
<keyword evidence="2" id="KW-0597">Phosphoprotein</keyword>
<dbReference type="InterPro" id="IPR032732">
    <property type="entry name" value="SPATA6_N"/>
</dbReference>
<evidence type="ECO:0000313" key="5">
    <source>
        <dbReference type="EMBL" id="CAF0875742.1"/>
    </source>
</evidence>
<dbReference type="AlphaFoldDB" id="A0A813Y238"/>
<feature type="domain" description="Spermatogenesis-associated protein 6 N-terminal" evidence="4">
    <location>
        <begin position="13"/>
        <end position="153"/>
    </location>
</feature>
<evidence type="ECO:0000256" key="1">
    <source>
        <dbReference type="ARBA" id="ARBA00006215"/>
    </source>
</evidence>
<dbReference type="PANTHER" id="PTHR16435:SF6">
    <property type="entry name" value="IP09370P"/>
    <property type="match status" value="1"/>
</dbReference>
<keyword evidence="6" id="KW-1185">Reference proteome</keyword>
<dbReference type="OrthoDB" id="5963614at2759"/>
<sequence length="502" mass="58260">MDKLSLRAYKCIVELNLHELTAPGVRLANKDDLYVNVCLLGQQRRTRLVSPVFPLKFSSHLVFEKTFKYARDEVDVVNFLNDLNVLVELIQLSRTEKNEVLAWYELNAKEFLYPDSNALPDYDSPQRGAFMTKNDSFPGSIAPQIIFCTSTRITESATPSLDILKEYENRFVNDPIVAFESKKSRQNKKRSKLTHFAPLDNFANHTISSAIKADYTLPDVQQKLEELNRSVQKTKIVKTNPGIRSAKIFQSQSFRPFVVRKADEKTILRKPELHDVLHDGLILTKKSPKRIHESKRARSRPSSRSRSASTQSRMTRSLSPISFNRSLNKSLNENLAVENYRPQSRKSQQNFDDLTLEPHEHLGSKNNCEVCLDHEIRSNIQSRANRLANSSSIFSRVKSPFNETVRLNSDELARASFLDQYTNKASFKEAHEMSQKLINKYRNANKTYPKSGSLSHYAPPSDKLDWQYARYYPWLFNYTEYLRDLEDELFWLKQRSKNLRIY</sequence>
<evidence type="ECO:0000256" key="2">
    <source>
        <dbReference type="ARBA" id="ARBA00022553"/>
    </source>
</evidence>
<dbReference type="PANTHER" id="PTHR16435">
    <property type="entry name" value="SPERMATOGENESIS-ASSOCIATED PROTEIN 6 SPATA6"/>
    <property type="match status" value="1"/>
</dbReference>
<dbReference type="Proteomes" id="UP000663879">
    <property type="component" value="Unassembled WGS sequence"/>
</dbReference>
<reference evidence="5" key="1">
    <citation type="submission" date="2021-02" db="EMBL/GenBank/DDBJ databases">
        <authorList>
            <person name="Nowell W R."/>
        </authorList>
    </citation>
    <scope>NUCLEOTIDE SEQUENCE</scope>
    <source>
        <strain evidence="5">Ploen Becks lab</strain>
    </source>
</reference>
<dbReference type="EMBL" id="CAJNOC010001576">
    <property type="protein sequence ID" value="CAF0875742.1"/>
    <property type="molecule type" value="Genomic_DNA"/>
</dbReference>
<dbReference type="InterPro" id="IPR042769">
    <property type="entry name" value="SPATA6_fam"/>
</dbReference>
<comment type="similarity">
    <text evidence="1">Belongs to the SPATA6 family.</text>
</comment>
<proteinExistence type="inferred from homology"/>
<comment type="caution">
    <text evidence="5">The sequence shown here is derived from an EMBL/GenBank/DDBJ whole genome shotgun (WGS) entry which is preliminary data.</text>
</comment>
<evidence type="ECO:0000259" key="4">
    <source>
        <dbReference type="Pfam" id="PF14909"/>
    </source>
</evidence>
<evidence type="ECO:0000313" key="6">
    <source>
        <dbReference type="Proteomes" id="UP000663879"/>
    </source>
</evidence>
<dbReference type="GO" id="GO:0120212">
    <property type="term" value="C:sperm head-tail coupling apparatus"/>
    <property type="evidence" value="ECO:0007669"/>
    <property type="project" value="InterPro"/>
</dbReference>
<name>A0A813Y238_9BILA</name>
<dbReference type="GO" id="GO:0007283">
    <property type="term" value="P:spermatogenesis"/>
    <property type="evidence" value="ECO:0007669"/>
    <property type="project" value="InterPro"/>
</dbReference>
<feature type="compositionally biased region" description="Low complexity" evidence="3">
    <location>
        <begin position="304"/>
        <end position="317"/>
    </location>
</feature>
<protein>
    <recommendedName>
        <fullName evidence="4">Spermatogenesis-associated protein 6 N-terminal domain-containing protein</fullName>
    </recommendedName>
</protein>
<feature type="region of interest" description="Disordered" evidence="3">
    <location>
        <begin position="286"/>
        <end position="323"/>
    </location>
</feature>
<dbReference type="Pfam" id="PF14909">
    <property type="entry name" value="SPATA6"/>
    <property type="match status" value="1"/>
</dbReference>
<organism evidence="5 6">
    <name type="scientific">Brachionus calyciflorus</name>
    <dbReference type="NCBI Taxonomy" id="104777"/>
    <lineage>
        <taxon>Eukaryota</taxon>
        <taxon>Metazoa</taxon>
        <taxon>Spiralia</taxon>
        <taxon>Gnathifera</taxon>
        <taxon>Rotifera</taxon>
        <taxon>Eurotatoria</taxon>
        <taxon>Monogononta</taxon>
        <taxon>Pseudotrocha</taxon>
        <taxon>Ploima</taxon>
        <taxon>Brachionidae</taxon>
        <taxon>Brachionus</taxon>
    </lineage>
</organism>